<comment type="caution">
    <text evidence="1">The sequence shown here is derived from an EMBL/GenBank/DDBJ whole genome shotgun (WGS) entry which is preliminary data.</text>
</comment>
<proteinExistence type="predicted"/>
<sequence length="88" mass="9429">MVTIIVPMVWTADGTTRFQTAAGPLAEVIRRFAAERPDCRDRVLGPDGEPLMYVNVCVDDELVPRDRRAGTVVADGSTVTLIAPMAGG</sequence>
<dbReference type="Proteomes" id="UP001500683">
    <property type="component" value="Unassembled WGS sequence"/>
</dbReference>
<organism evidence="1 2">
    <name type="scientific">Actinomadura miaoliensis</name>
    <dbReference type="NCBI Taxonomy" id="430685"/>
    <lineage>
        <taxon>Bacteria</taxon>
        <taxon>Bacillati</taxon>
        <taxon>Actinomycetota</taxon>
        <taxon>Actinomycetes</taxon>
        <taxon>Streptosporangiales</taxon>
        <taxon>Thermomonosporaceae</taxon>
        <taxon>Actinomadura</taxon>
    </lineage>
</organism>
<evidence type="ECO:0008006" key="3">
    <source>
        <dbReference type="Google" id="ProtNLM"/>
    </source>
</evidence>
<dbReference type="InterPro" id="IPR012675">
    <property type="entry name" value="Beta-grasp_dom_sf"/>
</dbReference>
<dbReference type="RefSeq" id="WP_344946793.1">
    <property type="nucleotide sequence ID" value="NZ_BAAAZG010000017.1"/>
</dbReference>
<dbReference type="SUPFAM" id="SSF54285">
    <property type="entry name" value="MoaD/ThiS"/>
    <property type="match status" value="1"/>
</dbReference>
<keyword evidence="2" id="KW-1185">Reference proteome</keyword>
<dbReference type="Pfam" id="PF02597">
    <property type="entry name" value="ThiS"/>
    <property type="match status" value="1"/>
</dbReference>
<dbReference type="EMBL" id="BAAAZG010000017">
    <property type="protein sequence ID" value="GAA4071953.1"/>
    <property type="molecule type" value="Genomic_DNA"/>
</dbReference>
<evidence type="ECO:0000313" key="1">
    <source>
        <dbReference type="EMBL" id="GAA4071953.1"/>
    </source>
</evidence>
<dbReference type="InterPro" id="IPR016155">
    <property type="entry name" value="Mopterin_synth/thiamin_S_b"/>
</dbReference>
<dbReference type="Gene3D" id="3.10.20.30">
    <property type="match status" value="1"/>
</dbReference>
<dbReference type="InterPro" id="IPR003749">
    <property type="entry name" value="ThiS/MoaD-like"/>
</dbReference>
<name>A0ABP7VQ93_9ACTN</name>
<accession>A0ABP7VQ93</accession>
<protein>
    <recommendedName>
        <fullName evidence="3">MoaD/ThiS family protein</fullName>
    </recommendedName>
</protein>
<reference evidence="2" key="1">
    <citation type="journal article" date="2019" name="Int. J. Syst. Evol. Microbiol.">
        <title>The Global Catalogue of Microorganisms (GCM) 10K type strain sequencing project: providing services to taxonomists for standard genome sequencing and annotation.</title>
        <authorList>
            <consortium name="The Broad Institute Genomics Platform"/>
            <consortium name="The Broad Institute Genome Sequencing Center for Infectious Disease"/>
            <person name="Wu L."/>
            <person name="Ma J."/>
        </authorList>
    </citation>
    <scope>NUCLEOTIDE SEQUENCE [LARGE SCALE GENOMIC DNA]</scope>
    <source>
        <strain evidence="2">JCM 16702</strain>
    </source>
</reference>
<gene>
    <name evidence="1" type="ORF">GCM10022214_29900</name>
</gene>
<evidence type="ECO:0000313" key="2">
    <source>
        <dbReference type="Proteomes" id="UP001500683"/>
    </source>
</evidence>
<dbReference type="CDD" id="cd17040">
    <property type="entry name" value="Ubl_MoaD_like"/>
    <property type="match status" value="1"/>
</dbReference>